<reference evidence="1" key="1">
    <citation type="submission" date="2020-10" db="EMBL/GenBank/DDBJ databases">
        <title>Unveiling of a novel bifunctional photoreceptor, Dualchrome1, isolated from a cosmopolitan green alga.</title>
        <authorList>
            <person name="Suzuki S."/>
            <person name="Kawachi M."/>
        </authorList>
    </citation>
    <scope>NUCLEOTIDE SEQUENCE</scope>
    <source>
        <strain evidence="1">NIES 2893</strain>
    </source>
</reference>
<evidence type="ECO:0000313" key="1">
    <source>
        <dbReference type="EMBL" id="GHP03978.1"/>
    </source>
</evidence>
<dbReference type="OrthoDB" id="10475109at2759"/>
<sequence>MANVVRTPLSAAALRRPASYVGARPLARSVSRQCAVRASTGGLVGKPTIHMVWRVPAEDEATIDKYWKAHEEFMKKTHVVGEFGEASSAPRALEFYIAKGKELNDPMDPEKGESGNLLYIMSEIYVAPEDVAGHMKVAGEEWEGMAQMGDYMAKYNVAAQIGTCGVFTCLTDESKAFDIKRGEPTIQVIWRVPASDEKEVDAFWKSHEAFMRKTHVMGKDGADKVHLTSFSINKGKELNDPMDPEQGETGNFLYVMSESYVAPEDVAGHMATAESTWSEFSKFPDFMEKYAIFAQVGAASVFTTF</sequence>
<organism evidence="1 2">
    <name type="scientific">Pycnococcus provasolii</name>
    <dbReference type="NCBI Taxonomy" id="41880"/>
    <lineage>
        <taxon>Eukaryota</taxon>
        <taxon>Viridiplantae</taxon>
        <taxon>Chlorophyta</taxon>
        <taxon>Pseudoscourfieldiophyceae</taxon>
        <taxon>Pseudoscourfieldiales</taxon>
        <taxon>Pycnococcaceae</taxon>
        <taxon>Pycnococcus</taxon>
    </lineage>
</organism>
<protein>
    <submittedName>
        <fullName evidence="1">Uncharacterized protein</fullName>
    </submittedName>
</protein>
<name>A0A830HB66_9CHLO</name>
<proteinExistence type="predicted"/>
<dbReference type="AlphaFoldDB" id="A0A830HB66"/>
<dbReference type="EMBL" id="BNJQ01000006">
    <property type="protein sequence ID" value="GHP03978.1"/>
    <property type="molecule type" value="Genomic_DNA"/>
</dbReference>
<accession>A0A830HB66</accession>
<keyword evidence="2" id="KW-1185">Reference proteome</keyword>
<evidence type="ECO:0000313" key="2">
    <source>
        <dbReference type="Proteomes" id="UP000660262"/>
    </source>
</evidence>
<gene>
    <name evidence="1" type="ORF">PPROV_000273200</name>
</gene>
<dbReference type="Proteomes" id="UP000660262">
    <property type="component" value="Unassembled WGS sequence"/>
</dbReference>
<comment type="caution">
    <text evidence="1">The sequence shown here is derived from an EMBL/GenBank/DDBJ whole genome shotgun (WGS) entry which is preliminary data.</text>
</comment>